<dbReference type="GO" id="GO:0006665">
    <property type="term" value="P:sphingolipid metabolic process"/>
    <property type="evidence" value="ECO:0007669"/>
    <property type="project" value="UniProtKB-ARBA"/>
</dbReference>
<dbReference type="PANTHER" id="PTHR12358:SF54">
    <property type="entry name" value="SPHINGOSINE KINASE RELATED PROTEIN"/>
    <property type="match status" value="1"/>
</dbReference>
<organism evidence="4">
    <name type="scientific">Volvox carteri f. nagariensis</name>
    <dbReference type="NCBI Taxonomy" id="3068"/>
    <lineage>
        <taxon>Eukaryota</taxon>
        <taxon>Viridiplantae</taxon>
        <taxon>Chlorophyta</taxon>
        <taxon>core chlorophytes</taxon>
        <taxon>Chlorophyceae</taxon>
        <taxon>CS clade</taxon>
        <taxon>Chlamydomonadales</taxon>
        <taxon>Volvocaceae</taxon>
        <taxon>Volvox</taxon>
    </lineage>
</organism>
<dbReference type="AlphaFoldDB" id="D8UEK5"/>
<dbReference type="Pfam" id="PF00781">
    <property type="entry name" value="DAGK_cat"/>
    <property type="match status" value="1"/>
</dbReference>
<dbReference type="GO" id="GO:0016301">
    <property type="term" value="F:kinase activity"/>
    <property type="evidence" value="ECO:0007669"/>
    <property type="project" value="InterPro"/>
</dbReference>
<dbReference type="Proteomes" id="UP000001058">
    <property type="component" value="Unassembled WGS sequence"/>
</dbReference>
<dbReference type="InterPro" id="IPR001206">
    <property type="entry name" value="Diacylglycerol_kinase_cat_dom"/>
</dbReference>
<dbReference type="Gene3D" id="3.40.50.10330">
    <property type="entry name" value="Probable inorganic polyphosphate/atp-NAD kinase, domain 1"/>
    <property type="match status" value="1"/>
</dbReference>
<dbReference type="InterPro" id="IPR050187">
    <property type="entry name" value="Lipid_Phosphate_FormReg"/>
</dbReference>
<name>D8UEK5_VOLCA</name>
<dbReference type="InterPro" id="IPR016064">
    <property type="entry name" value="NAD/diacylglycerol_kinase_sf"/>
</dbReference>
<evidence type="ECO:0000313" key="4">
    <source>
        <dbReference type="Proteomes" id="UP000001058"/>
    </source>
</evidence>
<gene>
    <name evidence="3" type="ORF">VOLCADRAFT_98149</name>
</gene>
<feature type="region of interest" description="Disordered" evidence="1">
    <location>
        <begin position="1"/>
        <end position="31"/>
    </location>
</feature>
<evidence type="ECO:0000259" key="2">
    <source>
        <dbReference type="PROSITE" id="PS50146"/>
    </source>
</evidence>
<dbReference type="InterPro" id="IPR017438">
    <property type="entry name" value="ATP-NAD_kinase_N"/>
</dbReference>
<dbReference type="KEGG" id="vcn:VOLCADRAFT_98149"/>
<dbReference type="RefSeq" id="XP_002957098.1">
    <property type="nucleotide sequence ID" value="XM_002957052.1"/>
</dbReference>
<dbReference type="STRING" id="3068.D8UEK5"/>
<dbReference type="SUPFAM" id="SSF111331">
    <property type="entry name" value="NAD kinase/diacylglycerol kinase-like"/>
    <property type="match status" value="1"/>
</dbReference>
<feature type="domain" description="DAGKc" evidence="2">
    <location>
        <begin position="66"/>
        <end position="177"/>
    </location>
</feature>
<dbReference type="GeneID" id="9622868"/>
<keyword evidence="4" id="KW-1185">Reference proteome</keyword>
<dbReference type="EMBL" id="GL378389">
    <property type="protein sequence ID" value="EFJ41900.1"/>
    <property type="molecule type" value="Genomic_DNA"/>
</dbReference>
<protein>
    <recommendedName>
        <fullName evidence="2">DAGKc domain-containing protein</fullName>
    </recommendedName>
</protein>
<sequence length="248" mass="25956">MISATAVGPPATDPNYRRSLEPAGAPCGARSASASASTTALDTTATAPAAAAAAAAHAGEGGVSSDSLRRLSVILHGKRADEADVRAAVAALRSEGVRVDVKVTWESGDVERFVKDIVKARSADTVVAAGGDGTLNEVVAALIKVKAPRDIAVGLMPMGTSNDFAAVTGVPQHIIKTVKVDKWHSSSSRYMHLPACLPARAPSTLHIQNEHILVSQIQIQIQIQIQMGPMREYIQSVCWKRAVHSTLA</sequence>
<dbReference type="SMART" id="SM00046">
    <property type="entry name" value="DAGKc"/>
    <property type="match status" value="1"/>
</dbReference>
<evidence type="ECO:0000256" key="1">
    <source>
        <dbReference type="SAM" id="MobiDB-lite"/>
    </source>
</evidence>
<reference evidence="3 4" key="1">
    <citation type="journal article" date="2010" name="Science">
        <title>Genomic analysis of organismal complexity in the multicellular green alga Volvox carteri.</title>
        <authorList>
            <person name="Prochnik S.E."/>
            <person name="Umen J."/>
            <person name="Nedelcu A.M."/>
            <person name="Hallmann A."/>
            <person name="Miller S.M."/>
            <person name="Nishii I."/>
            <person name="Ferris P."/>
            <person name="Kuo A."/>
            <person name="Mitros T."/>
            <person name="Fritz-Laylin L.K."/>
            <person name="Hellsten U."/>
            <person name="Chapman J."/>
            <person name="Simakov O."/>
            <person name="Rensing S.A."/>
            <person name="Terry A."/>
            <person name="Pangilinan J."/>
            <person name="Kapitonov V."/>
            <person name="Jurka J."/>
            <person name="Salamov A."/>
            <person name="Shapiro H."/>
            <person name="Schmutz J."/>
            <person name="Grimwood J."/>
            <person name="Lindquist E."/>
            <person name="Lucas S."/>
            <person name="Grigoriev I.V."/>
            <person name="Schmitt R."/>
            <person name="Kirk D."/>
            <person name="Rokhsar D.S."/>
        </authorList>
    </citation>
    <scope>NUCLEOTIDE SEQUENCE [LARGE SCALE GENOMIC DNA]</scope>
    <source>
        <strain evidence="4">f. Nagariensis / Eve</strain>
    </source>
</reference>
<dbReference type="OrthoDB" id="336240at2759"/>
<evidence type="ECO:0000313" key="3">
    <source>
        <dbReference type="EMBL" id="EFJ41900.1"/>
    </source>
</evidence>
<feature type="compositionally biased region" description="Low complexity" evidence="1">
    <location>
        <begin position="22"/>
        <end position="31"/>
    </location>
</feature>
<dbReference type="PROSITE" id="PS50146">
    <property type="entry name" value="DAGK"/>
    <property type="match status" value="1"/>
</dbReference>
<accession>D8UEK5</accession>
<dbReference type="GO" id="GO:0016020">
    <property type="term" value="C:membrane"/>
    <property type="evidence" value="ECO:0007669"/>
    <property type="project" value="GOC"/>
</dbReference>
<proteinExistence type="predicted"/>
<dbReference type="PANTHER" id="PTHR12358">
    <property type="entry name" value="SPHINGOSINE KINASE"/>
    <property type="match status" value="1"/>
</dbReference>
<dbReference type="InParanoid" id="D8UEK5"/>